<proteinExistence type="inferred from homology"/>
<organism evidence="3 4">
    <name type="scientific">Tritrichomonas musculus</name>
    <dbReference type="NCBI Taxonomy" id="1915356"/>
    <lineage>
        <taxon>Eukaryota</taxon>
        <taxon>Metamonada</taxon>
        <taxon>Parabasalia</taxon>
        <taxon>Tritrichomonadida</taxon>
        <taxon>Tritrichomonadidae</taxon>
        <taxon>Tritrichomonas</taxon>
    </lineage>
</organism>
<reference evidence="3 4" key="1">
    <citation type="submission" date="2024-04" db="EMBL/GenBank/DDBJ databases">
        <title>Tritrichomonas musculus Genome.</title>
        <authorList>
            <person name="Alves-Ferreira E."/>
            <person name="Grigg M."/>
            <person name="Lorenzi H."/>
            <person name="Galac M."/>
        </authorList>
    </citation>
    <scope>NUCLEOTIDE SEQUENCE [LARGE SCALE GENOMIC DNA]</scope>
    <source>
        <strain evidence="3 4">EAF2021</strain>
    </source>
</reference>
<protein>
    <recommendedName>
        <fullName evidence="5">Chorein N-terminal domain-containing protein</fullName>
    </recommendedName>
</protein>
<gene>
    <name evidence="3" type="ORF">M9Y10_020901</name>
</gene>
<evidence type="ECO:0000313" key="3">
    <source>
        <dbReference type="EMBL" id="KAK8845965.1"/>
    </source>
</evidence>
<feature type="region of interest" description="Disordered" evidence="2">
    <location>
        <begin position="308"/>
        <end position="333"/>
    </location>
</feature>
<dbReference type="PANTHER" id="PTHR16166">
    <property type="entry name" value="VACUOLAR PROTEIN SORTING-ASSOCIATED PROTEIN VPS13"/>
    <property type="match status" value="1"/>
</dbReference>
<sequence length="2227" mass="254088">MLNKLLGDFINGAISAHTSRIKNQDVSLKFFQNSFNITELELYNFALFQYGFPIVIKCGIIKNIEIIVPWATFQTDSVKITIDDIFILATFPGSDPENFISDQDLYDIREHQLAAHHEFSKKFNNILKQISSQKLSQIVKRVMHSCSIEIKNLHLRIEIENPSDKEKCHSFGLITSSINIFTQNPSKGVPSIIEKIINLNDLAAYLDLDQEKVKYLSNEDFIRTMKKLSKIEDNHHQFLLEPSLISAKLTSSTEIELSNIEILTDLNNIVLSISKMQLPVIMKMASNVKKFNQFMFIRKCKKFAEQFRSKSNQQEKSNENNNPNQTNSNVNNSKIENSTEKVDQLNNNSNIDSNNTDDSDDCSDFDPCVSWVFFHTLAKKKNDSPLDSILDRILYRNRYVKEWNKLLKKSDRSPILVKLDHQLDYQAILYFRSLADSIKALTLKINHDQLYRFVNFDPLLLLPSFASRFVVIATGIMMKIKYVNQAEKFDCRIILKGPTINYGQKQLHFGLESLDIVFQENENNFDVLKMISPHKNIISVDASFQSFTSGSFTILSEPMKFSIDLSRIFALISNLDLKFDQNLLDKLKIEKINYKIDIELNEMHFLPFYQDNVFFDFGFKSFICHPNELNSKEYLISINDISFSQNNFYIFNDLNLNLSTYHGILNVSIPYFKVNLMKKDFEKLDELKNFLKSTSMLSQKVPFNLKNVKIDFEGVDVYSDLLKNEIVLNKSEIVYLVDLYKSELTVNLSRVEIGYIVIENVVFNLNKKPNFIQSTLLVNQFSVKELQVKINSAAPFLKGIYNHIEETMDLNLGVDSVEFSDLDVMLNIRSFLIDIQSLATTKKVSIIPTNSNENLRINIANNESSSSTNVVDDLSSGSYMVNRSDSDNDESSFLKSLFNLVGSKELKLPKINLTIHFVPRPITIIYDKFNFFIDFELSFLFNPLVVTFSVPSIKISFNDRKYFELKNFTFILSQKSEINISALHIFLNITEKIIQETKSQYKIIEPLINKLAQKKINFGASIPSVKVNIQSISLTFSKLFKKYSIRIPFSQLLLSMNDKKSVILNTGFYVECEDIGLEIEPIKVTMNYHSVRNDQAIELQIINPLKVNFSPLALKKFIASENVFYVNQTGIELNLIVDEKQFTIPNNSSFISPHFPLDTKICFLNGKSKTFFDLSKLYAEQSIAFSLNSGMILIWKQQSLIIFSSPIEILNTTGYSIQLLDDYFNNEILLNNQIMFVPPEIESKVKTLSVSFLGAKLKIRARLLNYPYSIKAEDSFFRFIIERNTTSLVARVTITATIFLRSNFSEPLVAEFECKSGPKKYILHPRIKVPICLFDINTSRITFKLTGLNKNGYFNDRVYTINLPLSGGEMTVSLQNPKNKKDVFYLRFRVIEEKVDTDVLKIIDISAPIFIINHLGLSVIFSCNDKDKKTLNDFNSAHPPKNRSLFRPCSKLPGFRNNAIPYCFVKDEEVSFYLSHPMTMKYTASKFGVSKINSKELALLPTSCDDDTVMPVTFQVVHDETDTATIFLRPYVVIYNNTNQQISIDKKVLELNHYLIVRSVPPSLDMSIESNGMTIPINLQNISDFSVTGPSLRFRIQFTISFINEVKYITISTVNSLGLFAVINDTDNNFIINQVGMEISQYFVLPQSSFLFDLSDTRTECTIECRSENISTFSVELDHPMDAVPIPGIPLDSPQIYYGVEIMGNNRYVCHFTQKSPSFEKVENSSLNFILNVPSISMKLLGRFYREYCRVTLGPMILHLLHQEMKESIAFSIDSIQVDDMNEFADHPVVLLSTKKPFFNLGLLKTINSSFFEYLMCKVTPIAAEIDISFVMDVLSLFELENVSKSSSNNDSNEVDLLKSMNKNVTFHCLLLKILPIDFDLSFFTRTPRQFHRFEENQTIPKFLSIVPTIENFHLQMSPINAVDLRCNRKEFFLILLDNAKSSFSTQWLHLIGSAAIIGNPQQMVHNFSSAFKKPGKQIPKELLIGTAGTLGNILKTGETALKGISSTFRAVSNDDQHYIRDNKTALGGFSWGLKSFVSGFTKAATGIVTKPIEGAKEKGFAGAVKGAGEGLVGIVTNSVGGAVDLTAGIITGVRRGIFGAKVPTRIEEPMVKHRSYIKKVNEFIYTNDNNACIINRMNFIFMSDEADISENFVFIGENEIEIEDINWVRKVENSKIVSIEASKYSDVIDIEFSKEKVAHQFQAVLQLQVERKITQKVFTIPYPLDK</sequence>
<evidence type="ECO:0000256" key="1">
    <source>
        <dbReference type="ARBA" id="ARBA00006545"/>
    </source>
</evidence>
<dbReference type="PANTHER" id="PTHR16166:SF93">
    <property type="entry name" value="INTERMEMBRANE LIPID TRANSFER PROTEIN VPS13"/>
    <property type="match status" value="1"/>
</dbReference>
<evidence type="ECO:0008006" key="5">
    <source>
        <dbReference type="Google" id="ProtNLM"/>
    </source>
</evidence>
<dbReference type="InterPro" id="IPR026847">
    <property type="entry name" value="VPS13"/>
</dbReference>
<keyword evidence="4" id="KW-1185">Reference proteome</keyword>
<evidence type="ECO:0000313" key="4">
    <source>
        <dbReference type="Proteomes" id="UP001470230"/>
    </source>
</evidence>
<evidence type="ECO:0000256" key="2">
    <source>
        <dbReference type="SAM" id="MobiDB-lite"/>
    </source>
</evidence>
<comment type="caution">
    <text evidence="3">The sequence shown here is derived from an EMBL/GenBank/DDBJ whole genome shotgun (WGS) entry which is preliminary data.</text>
</comment>
<dbReference type="Proteomes" id="UP001470230">
    <property type="component" value="Unassembled WGS sequence"/>
</dbReference>
<accession>A0ABR2HEX9</accession>
<dbReference type="EMBL" id="JAPFFF010000030">
    <property type="protein sequence ID" value="KAK8845965.1"/>
    <property type="molecule type" value="Genomic_DNA"/>
</dbReference>
<comment type="similarity">
    <text evidence="1">Belongs to the VPS13 family.</text>
</comment>
<feature type="compositionally biased region" description="Low complexity" evidence="2">
    <location>
        <begin position="309"/>
        <end position="333"/>
    </location>
</feature>
<name>A0ABR2HEX9_9EUKA</name>